<accession>A0AB34GGE2</accession>
<dbReference type="EMBL" id="JAIQCJ010002244">
    <property type="protein sequence ID" value="KAJ8778363.1"/>
    <property type="molecule type" value="Genomic_DNA"/>
</dbReference>
<evidence type="ECO:0000256" key="1">
    <source>
        <dbReference type="ARBA" id="ARBA00022614"/>
    </source>
</evidence>
<dbReference type="InterPro" id="IPR032675">
    <property type="entry name" value="LRR_dom_sf"/>
</dbReference>
<dbReference type="PANTHER" id="PTHR24106">
    <property type="entry name" value="NACHT, LRR AND CARD DOMAINS-CONTAINING"/>
    <property type="match status" value="1"/>
</dbReference>
<keyword evidence="4" id="KW-1185">Reference proteome</keyword>
<dbReference type="SMART" id="SM00368">
    <property type="entry name" value="LRR_RI"/>
    <property type="match status" value="5"/>
</dbReference>
<dbReference type="Proteomes" id="UP001159641">
    <property type="component" value="Unassembled WGS sequence"/>
</dbReference>
<sequence length="216" mass="24026">MELSKNSSLSFLSLGDNNLSNVELKRRWGPIETSNCPLKELSLEKCKLSVANCQDLALLLTSTQEMTHLYLGINQLQDIGKKSLTHLNLWKNNLGDEGVKFLYEALSRPDCNLQYLDSSDCSFMVECCRELAHSLKHNRNVKILDVGKTDGQDDGVKELCSVLKRPNCVLETLGLEKCNLTPDCCQHLSSVLRSSKSLVNLNLLGNDLGLNTVNTL</sequence>
<proteinExistence type="predicted"/>
<keyword evidence="1" id="KW-0433">Leucine-rich repeat</keyword>
<evidence type="ECO:0000313" key="3">
    <source>
        <dbReference type="EMBL" id="KAJ8778363.1"/>
    </source>
</evidence>
<keyword evidence="2" id="KW-0677">Repeat</keyword>
<protein>
    <submittedName>
        <fullName evidence="3">Uncharacterized protein</fullName>
    </submittedName>
</protein>
<evidence type="ECO:0000313" key="4">
    <source>
        <dbReference type="Proteomes" id="UP001159641"/>
    </source>
</evidence>
<dbReference type="AlphaFoldDB" id="A0AB34GGE2"/>
<name>A0AB34GGE2_ESCRO</name>
<reference evidence="3 4" key="1">
    <citation type="submission" date="2022-11" db="EMBL/GenBank/DDBJ databases">
        <title>Whole genome sequence of Eschrichtius robustus ER-17-0199.</title>
        <authorList>
            <person name="Bruniche-Olsen A."/>
            <person name="Black A.N."/>
            <person name="Fields C.J."/>
            <person name="Walden K."/>
            <person name="Dewoody J.A."/>
        </authorList>
    </citation>
    <scope>NUCLEOTIDE SEQUENCE [LARGE SCALE GENOMIC DNA]</scope>
    <source>
        <strain evidence="3">ER-17-0199</strain>
        <tissue evidence="3">Blubber</tissue>
    </source>
</reference>
<dbReference type="SUPFAM" id="SSF52047">
    <property type="entry name" value="RNI-like"/>
    <property type="match status" value="1"/>
</dbReference>
<organism evidence="3 4">
    <name type="scientific">Eschrichtius robustus</name>
    <name type="common">California gray whale</name>
    <name type="synonym">Eschrichtius gibbosus</name>
    <dbReference type="NCBI Taxonomy" id="9764"/>
    <lineage>
        <taxon>Eukaryota</taxon>
        <taxon>Metazoa</taxon>
        <taxon>Chordata</taxon>
        <taxon>Craniata</taxon>
        <taxon>Vertebrata</taxon>
        <taxon>Euteleostomi</taxon>
        <taxon>Mammalia</taxon>
        <taxon>Eutheria</taxon>
        <taxon>Laurasiatheria</taxon>
        <taxon>Artiodactyla</taxon>
        <taxon>Whippomorpha</taxon>
        <taxon>Cetacea</taxon>
        <taxon>Mysticeti</taxon>
        <taxon>Eschrichtiidae</taxon>
        <taxon>Eschrichtius</taxon>
    </lineage>
</organism>
<dbReference type="Gene3D" id="3.80.10.10">
    <property type="entry name" value="Ribonuclease Inhibitor"/>
    <property type="match status" value="2"/>
</dbReference>
<evidence type="ECO:0000256" key="2">
    <source>
        <dbReference type="ARBA" id="ARBA00022737"/>
    </source>
</evidence>
<comment type="caution">
    <text evidence="3">The sequence shown here is derived from an EMBL/GenBank/DDBJ whole genome shotgun (WGS) entry which is preliminary data.</text>
</comment>
<gene>
    <name evidence="3" type="ORF">J1605_013550</name>
</gene>
<dbReference type="InterPro" id="IPR051261">
    <property type="entry name" value="NLR"/>
</dbReference>